<dbReference type="Proteomes" id="UP000189443">
    <property type="component" value="Chromosome"/>
</dbReference>
<dbReference type="OrthoDB" id="4241603at2"/>
<dbReference type="KEGG" id="spac:B1H29_24220"/>
<sequence>MRKSLACPTCGGMQDFRPLDDAEKTAVRELLKIPYVHDYWRCDVAGCLRFQRWDRQRVGGLLPERFRRQAADGRK</sequence>
<protein>
    <submittedName>
        <fullName evidence="1">Uncharacterized protein</fullName>
    </submittedName>
</protein>
<name>A0A1S6JCX8_9ACTN</name>
<evidence type="ECO:0000313" key="2">
    <source>
        <dbReference type="Proteomes" id="UP000189443"/>
    </source>
</evidence>
<gene>
    <name evidence="1" type="ORF">B1H29_24220</name>
</gene>
<organism evidence="1 2">
    <name type="scientific">Streptomyces pactum</name>
    <dbReference type="NCBI Taxonomy" id="68249"/>
    <lineage>
        <taxon>Bacteria</taxon>
        <taxon>Bacillati</taxon>
        <taxon>Actinomycetota</taxon>
        <taxon>Actinomycetes</taxon>
        <taxon>Kitasatosporales</taxon>
        <taxon>Streptomycetaceae</taxon>
        <taxon>Streptomyces</taxon>
    </lineage>
</organism>
<keyword evidence="2" id="KW-1185">Reference proteome</keyword>
<dbReference type="RefSeq" id="WP_055416938.1">
    <property type="nucleotide sequence ID" value="NZ_CP019724.1"/>
</dbReference>
<reference evidence="1 2" key="1">
    <citation type="submission" date="2017-02" db="EMBL/GenBank/DDBJ databases">
        <title>Streptomyces pactum ACT12 Genome sequencing and assembly.</title>
        <authorList>
            <person name="Xue Q."/>
            <person name="Yan X."/>
            <person name="Jia L."/>
            <person name="Yan H."/>
        </authorList>
    </citation>
    <scope>NUCLEOTIDE SEQUENCE [LARGE SCALE GENOMIC DNA]</scope>
    <source>
        <strain evidence="1 2">ACT12</strain>
    </source>
</reference>
<proteinExistence type="predicted"/>
<evidence type="ECO:0000313" key="1">
    <source>
        <dbReference type="EMBL" id="AQS69583.1"/>
    </source>
</evidence>
<dbReference type="AlphaFoldDB" id="A0A1S6JCX8"/>
<accession>A0A1S6JCX8</accession>
<dbReference type="EMBL" id="CP019724">
    <property type="protein sequence ID" value="AQS69583.1"/>
    <property type="molecule type" value="Genomic_DNA"/>
</dbReference>